<comment type="caution">
    <text evidence="1">The sequence shown here is derived from an EMBL/GenBank/DDBJ whole genome shotgun (WGS) entry which is preliminary data.</text>
</comment>
<dbReference type="EMBL" id="JASVWF010000009">
    <property type="protein sequence ID" value="MDL5160188.1"/>
    <property type="molecule type" value="Genomic_DNA"/>
</dbReference>
<evidence type="ECO:0000313" key="2">
    <source>
        <dbReference type="Proteomes" id="UP001231924"/>
    </source>
</evidence>
<organism evidence="1 2">
    <name type="scientific">Actinomycetospora termitidis</name>
    <dbReference type="NCBI Taxonomy" id="3053470"/>
    <lineage>
        <taxon>Bacteria</taxon>
        <taxon>Bacillati</taxon>
        <taxon>Actinomycetota</taxon>
        <taxon>Actinomycetes</taxon>
        <taxon>Pseudonocardiales</taxon>
        <taxon>Pseudonocardiaceae</taxon>
        <taxon>Actinomycetospora</taxon>
    </lineage>
</organism>
<proteinExistence type="predicted"/>
<keyword evidence="2" id="KW-1185">Reference proteome</keyword>
<dbReference type="Proteomes" id="UP001231924">
    <property type="component" value="Unassembled WGS sequence"/>
</dbReference>
<sequence length="268" mass="28888">MTSELDVVVRGSALPADRVLTQMQLLVQLLGLAEDSTVRKDRRAVDRTSWGFGELGLGSVHARLVPLERAQDTTQDQLNRVPLSVVSGFEHAQRSSDLPSGWGEDLATAGRRVAADLGDDPAHGMTLTLIEEGRPVRSVTITGTAAKNLKRAVDDKRTSTGSVIGTLASINTRRNQAGLWTDLDDRRVSVAIGPVPLADFAENLGLRVLVAGALTRNAVGHVLSIWPDEITRWPRGRRRLTDSAGVARGYLADEGPVEHLERVGGWAT</sequence>
<evidence type="ECO:0000313" key="1">
    <source>
        <dbReference type="EMBL" id="MDL5160188.1"/>
    </source>
</evidence>
<dbReference type="RefSeq" id="WP_286056792.1">
    <property type="nucleotide sequence ID" value="NZ_JASVWF010000009.1"/>
</dbReference>
<accession>A0ABT7MHN5</accession>
<gene>
    <name evidence="1" type="ORF">QRT03_29755</name>
</gene>
<name>A0ABT7MHN5_9PSEU</name>
<protein>
    <submittedName>
        <fullName evidence="1">Uncharacterized protein</fullName>
    </submittedName>
</protein>
<reference evidence="1 2" key="1">
    <citation type="submission" date="2023-06" db="EMBL/GenBank/DDBJ databases">
        <title>Actinomycetospora Odt1-22.</title>
        <authorList>
            <person name="Supong K."/>
        </authorList>
    </citation>
    <scope>NUCLEOTIDE SEQUENCE [LARGE SCALE GENOMIC DNA]</scope>
    <source>
        <strain evidence="1 2">Odt1-22</strain>
    </source>
</reference>